<dbReference type="InterPro" id="IPR050194">
    <property type="entry name" value="Glycosyltransferase_grp1"/>
</dbReference>
<dbReference type="EC" id="2.4.-.-" evidence="1"/>
<evidence type="ECO:0000313" key="1">
    <source>
        <dbReference type="EMBL" id="EFH12347.1"/>
    </source>
</evidence>
<dbReference type="SUPFAM" id="SSF53756">
    <property type="entry name" value="UDP-Glycosyltransferase/glycogen phosphorylase"/>
    <property type="match status" value="1"/>
</dbReference>
<reference evidence="1 2" key="1">
    <citation type="submission" date="2010-04" db="EMBL/GenBank/DDBJ databases">
        <authorList>
            <person name="Qin X."/>
            <person name="Bachman B."/>
            <person name="Battles P."/>
            <person name="Bell A."/>
            <person name="Bess C."/>
            <person name="Bickham C."/>
            <person name="Chaboub L."/>
            <person name="Chen D."/>
            <person name="Coyle M."/>
            <person name="Deiros D.R."/>
            <person name="Dinh H."/>
            <person name="Forbes L."/>
            <person name="Fowler G."/>
            <person name="Francisco L."/>
            <person name="Fu Q."/>
            <person name="Gubbala S."/>
            <person name="Hale W."/>
            <person name="Han Y."/>
            <person name="Hemphill L."/>
            <person name="Highlander S.K."/>
            <person name="Hirani K."/>
            <person name="Hogues M."/>
            <person name="Jackson L."/>
            <person name="Jakkamsetti A."/>
            <person name="Javaid M."/>
            <person name="Jiang H."/>
            <person name="Korchina V."/>
            <person name="Kovar C."/>
            <person name="Lara F."/>
            <person name="Lee S."/>
            <person name="Mata R."/>
            <person name="Mathew T."/>
            <person name="Moen C."/>
            <person name="Morales K."/>
            <person name="Munidasa M."/>
            <person name="Nazareth L."/>
            <person name="Ngo R."/>
            <person name="Nguyen L."/>
            <person name="Okwuonu G."/>
            <person name="Ongeri F."/>
            <person name="Patil S."/>
            <person name="Petrosino J."/>
            <person name="Pham C."/>
            <person name="Pham P."/>
            <person name="Pu L.-L."/>
            <person name="Puazo M."/>
            <person name="Raj R."/>
            <person name="Reid J."/>
            <person name="Rouhana J."/>
            <person name="Saada N."/>
            <person name="Shang Y."/>
            <person name="Simmons D."/>
            <person name="Thornton R."/>
            <person name="Warren J."/>
            <person name="Weissenberger G."/>
            <person name="Zhang J."/>
            <person name="Zhang L."/>
            <person name="Zhou C."/>
            <person name="Zhu D."/>
            <person name="Muzny D."/>
            <person name="Worley K."/>
            <person name="Gibbs R."/>
        </authorList>
    </citation>
    <scope>NUCLEOTIDE SEQUENCE [LARGE SCALE GENOMIC DNA]</scope>
    <source>
        <strain evidence="1 2">ATCC 49957</strain>
    </source>
</reference>
<keyword evidence="1" id="KW-0328">Glycosyltransferase</keyword>
<dbReference type="Proteomes" id="UP000005324">
    <property type="component" value="Unassembled WGS sequence"/>
</dbReference>
<keyword evidence="1" id="KW-0808">Transferase</keyword>
<dbReference type="PANTHER" id="PTHR45947">
    <property type="entry name" value="SULFOQUINOVOSYL TRANSFERASE SQD2"/>
    <property type="match status" value="1"/>
</dbReference>
<comment type="caution">
    <text evidence="1">The sequence shown here is derived from an EMBL/GenBank/DDBJ whole genome shotgun (WGS) entry which is preliminary data.</text>
</comment>
<proteinExistence type="predicted"/>
<dbReference type="EMBL" id="ADVL01000237">
    <property type="protein sequence ID" value="EFH12347.1"/>
    <property type="molecule type" value="Genomic_DNA"/>
</dbReference>
<gene>
    <name evidence="1" type="ORF">HMPREF0731_1434</name>
</gene>
<dbReference type="PANTHER" id="PTHR45947:SF3">
    <property type="entry name" value="SULFOQUINOVOSYL TRANSFERASE SQD2"/>
    <property type="match status" value="1"/>
</dbReference>
<dbReference type="CDD" id="cd03801">
    <property type="entry name" value="GT4_PimA-like"/>
    <property type="match status" value="1"/>
</dbReference>
<dbReference type="GO" id="GO:0016757">
    <property type="term" value="F:glycosyltransferase activity"/>
    <property type="evidence" value="ECO:0007669"/>
    <property type="project" value="UniProtKB-KW"/>
</dbReference>
<organism evidence="1 2">
    <name type="scientific">Pseudoroseomonas cervicalis ATCC 49957</name>
    <dbReference type="NCBI Taxonomy" id="525371"/>
    <lineage>
        <taxon>Bacteria</taxon>
        <taxon>Pseudomonadati</taxon>
        <taxon>Pseudomonadota</taxon>
        <taxon>Alphaproteobacteria</taxon>
        <taxon>Acetobacterales</taxon>
        <taxon>Roseomonadaceae</taxon>
        <taxon>Roseomonas</taxon>
    </lineage>
</organism>
<name>D5RK24_9PROT</name>
<dbReference type="Pfam" id="PF13692">
    <property type="entry name" value="Glyco_trans_1_4"/>
    <property type="match status" value="1"/>
</dbReference>
<protein>
    <submittedName>
        <fullName evidence="1">Glycosyltransferase, group 1 family protein</fullName>
        <ecNumber evidence="1">2.4.-.-</ecNumber>
    </submittedName>
</protein>
<evidence type="ECO:0000313" key="2">
    <source>
        <dbReference type="Proteomes" id="UP000005324"/>
    </source>
</evidence>
<dbReference type="HOGENOM" id="CLU_734947_0_0_5"/>
<accession>D5RK24</accession>
<dbReference type="AlphaFoldDB" id="D5RK24"/>
<dbReference type="Gene3D" id="3.40.50.2000">
    <property type="entry name" value="Glycogen Phosphorylase B"/>
    <property type="match status" value="2"/>
</dbReference>
<keyword evidence="2" id="KW-1185">Reference proteome</keyword>
<sequence>MRIALIMSHADRSMGGATRELHFMRTLREQGAEVAVFRIHPGPQTEQESFLGGSVTVTFTPEDAGAHPVPHHKVSAAMVGALRGFAPDVVIFKGLSYAINAYVAEALGHGPAYGFIVGGSVTDPVLDRAAFVFGEYDEQMRAHFARFSAAGTGFVLPKYIDLEATRPPEPPPAAEYDIANVGNFYEKRKNQRDLLRFVPEFRLLLAGGGRPDKAVFGAAEQSGRVHFPGRLDHAALFPLLHRSRVMVHTSTMDGLPRAMVEGMACGLPVVAYRGTVQGGLEHGVQGFLVSPEELDGTVRRLLGDEALRRRMGQAAREHVERQHGVPAIRAAAARFLDFLQRTL</sequence>